<evidence type="ECO:0000313" key="2">
    <source>
        <dbReference type="Proteomes" id="UP001055156"/>
    </source>
</evidence>
<sequence>MTRYPTIWFVRHGQTDWNAQRRLQGHRDIDLNPIGLAQAGEAARRLHAVAGDALGQARFVASPLLRARRTMTALRRALALPPEGFDTDDRLKELGFGIWEGLTWAQVRQADPRGATGRDRDRWGFRPAGEGAESYAMLAERVGAFLRELDGPSVVVGHGGTARALLYALGHLDAQAAPRVGIRQGVVLVLEAEGWRWA</sequence>
<dbReference type="Gene3D" id="3.40.50.1240">
    <property type="entry name" value="Phosphoglycerate mutase-like"/>
    <property type="match status" value="1"/>
</dbReference>
<comment type="caution">
    <text evidence="1">The sequence shown here is derived from an EMBL/GenBank/DDBJ whole genome shotgun (WGS) entry which is preliminary data.</text>
</comment>
<proteinExistence type="predicted"/>
<dbReference type="SMART" id="SM00855">
    <property type="entry name" value="PGAM"/>
    <property type="match status" value="1"/>
</dbReference>
<dbReference type="InterPro" id="IPR029033">
    <property type="entry name" value="His_PPase_superfam"/>
</dbReference>
<gene>
    <name evidence="1" type="primary">pspA</name>
    <name evidence="1" type="ORF">LKMONMHP_1929</name>
</gene>
<evidence type="ECO:0000313" key="1">
    <source>
        <dbReference type="EMBL" id="GJE27073.1"/>
    </source>
</evidence>
<dbReference type="SUPFAM" id="SSF53254">
    <property type="entry name" value="Phosphoglycerate mutase-like"/>
    <property type="match status" value="1"/>
</dbReference>
<reference evidence="1" key="1">
    <citation type="journal article" date="2021" name="Front. Microbiol.">
        <title>Comprehensive Comparative Genomics and Phenotyping of Methylobacterium Species.</title>
        <authorList>
            <person name="Alessa O."/>
            <person name="Ogura Y."/>
            <person name="Fujitani Y."/>
            <person name="Takami H."/>
            <person name="Hayashi T."/>
            <person name="Sahin N."/>
            <person name="Tani A."/>
        </authorList>
    </citation>
    <scope>NUCLEOTIDE SEQUENCE</scope>
    <source>
        <strain evidence="1">NBRC 15689</strain>
    </source>
</reference>
<reference evidence="1" key="2">
    <citation type="submission" date="2021-08" db="EMBL/GenBank/DDBJ databases">
        <authorList>
            <person name="Tani A."/>
            <person name="Ola A."/>
            <person name="Ogura Y."/>
            <person name="Katsura K."/>
            <person name="Hayashi T."/>
        </authorList>
    </citation>
    <scope>NUCLEOTIDE SEQUENCE</scope>
    <source>
        <strain evidence="1">NBRC 15689</strain>
    </source>
</reference>
<name>A0ABQ4T6X9_METOR</name>
<dbReference type="Pfam" id="PF00300">
    <property type="entry name" value="His_Phos_1"/>
    <property type="match status" value="1"/>
</dbReference>
<dbReference type="PANTHER" id="PTHR48100">
    <property type="entry name" value="BROAD-SPECIFICITY PHOSPHATASE YOR283W-RELATED"/>
    <property type="match status" value="1"/>
</dbReference>
<accession>A0ABQ4T6X9</accession>
<dbReference type="InterPro" id="IPR050275">
    <property type="entry name" value="PGM_Phosphatase"/>
</dbReference>
<dbReference type="CDD" id="cd07067">
    <property type="entry name" value="HP_PGM_like"/>
    <property type="match status" value="1"/>
</dbReference>
<dbReference type="Proteomes" id="UP001055156">
    <property type="component" value="Unassembled WGS sequence"/>
</dbReference>
<keyword evidence="2" id="KW-1185">Reference proteome</keyword>
<organism evidence="1 2">
    <name type="scientific">Methylobacterium organophilum</name>
    <dbReference type="NCBI Taxonomy" id="410"/>
    <lineage>
        <taxon>Bacteria</taxon>
        <taxon>Pseudomonadati</taxon>
        <taxon>Pseudomonadota</taxon>
        <taxon>Alphaproteobacteria</taxon>
        <taxon>Hyphomicrobiales</taxon>
        <taxon>Methylobacteriaceae</taxon>
        <taxon>Methylobacterium</taxon>
    </lineage>
</organism>
<dbReference type="InterPro" id="IPR013078">
    <property type="entry name" value="His_Pase_superF_clade-1"/>
</dbReference>
<dbReference type="RefSeq" id="WP_238310943.1">
    <property type="nucleotide sequence ID" value="NZ_BPQV01000005.1"/>
</dbReference>
<dbReference type="EMBL" id="BPQV01000005">
    <property type="protein sequence ID" value="GJE27073.1"/>
    <property type="molecule type" value="Genomic_DNA"/>
</dbReference>
<dbReference type="PIRSF" id="PIRSF000709">
    <property type="entry name" value="6PFK_2-Ptase"/>
    <property type="match status" value="1"/>
</dbReference>
<protein>
    <submittedName>
        <fullName evidence="1">Phosphoserine phosphatase 1</fullName>
    </submittedName>
</protein>
<dbReference type="PANTHER" id="PTHR48100:SF59">
    <property type="entry name" value="ADENOSYLCOBALAMIN_ALPHA-RIBAZOLE PHOSPHATASE"/>
    <property type="match status" value="1"/>
</dbReference>